<evidence type="ECO:0000313" key="1">
    <source>
        <dbReference type="EMBL" id="JAC75973.1"/>
    </source>
</evidence>
<dbReference type="AlphaFoldDB" id="A0A061RVH4"/>
<organism evidence="1">
    <name type="scientific">Tetraselmis sp. GSL018</name>
    <dbReference type="NCBI Taxonomy" id="582737"/>
    <lineage>
        <taxon>Eukaryota</taxon>
        <taxon>Viridiplantae</taxon>
        <taxon>Chlorophyta</taxon>
        <taxon>core chlorophytes</taxon>
        <taxon>Chlorodendrophyceae</taxon>
        <taxon>Chlorodendrales</taxon>
        <taxon>Chlorodendraceae</taxon>
        <taxon>Tetraselmis</taxon>
    </lineage>
</organism>
<feature type="non-terminal residue" evidence="1">
    <location>
        <position position="1"/>
    </location>
</feature>
<proteinExistence type="predicted"/>
<gene>
    <name evidence="1" type="ORF">TSPGSL018_21545</name>
</gene>
<sequence length="39" mass="4457">RRWQRRRRKSKGEGGGAVFPAIHPFELSWNEGEFSGRGG</sequence>
<reference evidence="1" key="1">
    <citation type="submission" date="2014-05" db="EMBL/GenBank/DDBJ databases">
        <title>The transcriptome of the halophilic microalga Tetraselmis sp. GSL018 isolated from the Great Salt Lake, Utah.</title>
        <authorList>
            <person name="Jinkerson R.E."/>
            <person name="D'Adamo S."/>
            <person name="Posewitz M.C."/>
        </authorList>
    </citation>
    <scope>NUCLEOTIDE SEQUENCE</scope>
    <source>
        <strain evidence="1">GSL018</strain>
    </source>
</reference>
<dbReference type="EMBL" id="GBEZ01009626">
    <property type="protein sequence ID" value="JAC75973.1"/>
    <property type="molecule type" value="Transcribed_RNA"/>
</dbReference>
<name>A0A061RVH4_9CHLO</name>
<accession>A0A061RVH4</accession>
<protein>
    <submittedName>
        <fullName evidence="1">Uncharacterized protein</fullName>
    </submittedName>
</protein>